<feature type="chain" id="PRO_5045058729" description="Lipase" evidence="1">
    <location>
        <begin position="24"/>
        <end position="330"/>
    </location>
</feature>
<dbReference type="SUPFAM" id="SSF53474">
    <property type="entry name" value="alpha/beta-Hydrolases"/>
    <property type="match status" value="1"/>
</dbReference>
<reference evidence="2 3" key="1">
    <citation type="submission" date="2024-03" db="EMBL/GenBank/DDBJ databases">
        <title>Novel species of the genus Variovorax.</title>
        <authorList>
            <person name="Liu Q."/>
            <person name="Xin Y.-H."/>
        </authorList>
    </citation>
    <scope>NUCLEOTIDE SEQUENCE [LARGE SCALE GENOMIC DNA]</scope>
    <source>
        <strain evidence="2 3">KACC 18901</strain>
    </source>
</reference>
<sequence>MRQWIRHAAALATVLAAAAAVQAAGIVGNTLPPGFPAIEDTSLARPLIGFGAAGPLARTPVIFIHGNNDTPFPTACNPFGRVQAMAQYFADNGYATSELWGVGYQGDQCDLAADPTRRSSIAHTNAANVPDLRRFVRAVLSFTGAKRVDIVGHSLGVTLAREWMRQDEAQDTVRRFVAIDGPNHGIINCSPDPANYFQAPAAGGFTPASEVCQELGSPDTPFLRLLNGRNERSEDDGPTRVLVIRNGDASFVYFPVQDGAIAPVPAVDSFGRPTDFSKSASLRGAREIVLSGQGAYDPILHTGHLGILNSPQTWQGAFEFLNGRTRRKDD</sequence>
<protein>
    <recommendedName>
        <fullName evidence="4">Lipase</fullName>
    </recommendedName>
</protein>
<dbReference type="EMBL" id="JBBKZS010000031">
    <property type="protein sequence ID" value="MEJ8859555.1"/>
    <property type="molecule type" value="Genomic_DNA"/>
</dbReference>
<keyword evidence="3" id="KW-1185">Reference proteome</keyword>
<dbReference type="RefSeq" id="WP_340339591.1">
    <property type="nucleotide sequence ID" value="NZ_JBBKZS010000031.1"/>
</dbReference>
<evidence type="ECO:0008006" key="4">
    <source>
        <dbReference type="Google" id="ProtNLM"/>
    </source>
</evidence>
<comment type="caution">
    <text evidence="2">The sequence shown here is derived from an EMBL/GenBank/DDBJ whole genome shotgun (WGS) entry which is preliminary data.</text>
</comment>
<organism evidence="2 3">
    <name type="scientific">Variovorax robiniae</name>
    <dbReference type="NCBI Taxonomy" id="1836199"/>
    <lineage>
        <taxon>Bacteria</taxon>
        <taxon>Pseudomonadati</taxon>
        <taxon>Pseudomonadota</taxon>
        <taxon>Betaproteobacteria</taxon>
        <taxon>Burkholderiales</taxon>
        <taxon>Comamonadaceae</taxon>
        <taxon>Variovorax</taxon>
    </lineage>
</organism>
<evidence type="ECO:0000256" key="1">
    <source>
        <dbReference type="SAM" id="SignalP"/>
    </source>
</evidence>
<evidence type="ECO:0000313" key="3">
    <source>
        <dbReference type="Proteomes" id="UP001367030"/>
    </source>
</evidence>
<accession>A0ABU8XI45</accession>
<name>A0ABU8XI45_9BURK</name>
<keyword evidence="1" id="KW-0732">Signal</keyword>
<evidence type="ECO:0000313" key="2">
    <source>
        <dbReference type="EMBL" id="MEJ8859555.1"/>
    </source>
</evidence>
<dbReference type="InterPro" id="IPR029058">
    <property type="entry name" value="AB_hydrolase_fold"/>
</dbReference>
<dbReference type="PANTHER" id="PTHR32015:SF1">
    <property type="entry name" value="LIPASE"/>
    <property type="match status" value="1"/>
</dbReference>
<dbReference type="Proteomes" id="UP001367030">
    <property type="component" value="Unassembled WGS sequence"/>
</dbReference>
<dbReference type="Gene3D" id="3.40.50.1820">
    <property type="entry name" value="alpha/beta hydrolase"/>
    <property type="match status" value="1"/>
</dbReference>
<dbReference type="PANTHER" id="PTHR32015">
    <property type="entry name" value="FASTING INDUCED LIPASE"/>
    <property type="match status" value="1"/>
</dbReference>
<gene>
    <name evidence="2" type="ORF">WKW79_33685</name>
</gene>
<dbReference type="Pfam" id="PF01674">
    <property type="entry name" value="Lipase_2"/>
    <property type="match status" value="1"/>
</dbReference>
<dbReference type="InterPro" id="IPR002918">
    <property type="entry name" value="Lipase_EstA/Esterase_EstB"/>
</dbReference>
<proteinExistence type="predicted"/>
<feature type="signal peptide" evidence="1">
    <location>
        <begin position="1"/>
        <end position="23"/>
    </location>
</feature>